<evidence type="ECO:0000313" key="37">
    <source>
        <dbReference type="Proteomes" id="UP001153714"/>
    </source>
</evidence>
<comment type="catalytic activity">
    <reaction evidence="32">
        <text>13,14-dihydro-15-oxo-prostaglandin E1 + NADP(+) = 15-oxoprostaglandin E1 + NADPH + H(+)</text>
        <dbReference type="Rhea" id="RHEA:50584"/>
        <dbReference type="ChEBI" id="CHEBI:15378"/>
        <dbReference type="ChEBI" id="CHEBI:57401"/>
        <dbReference type="ChEBI" id="CHEBI:57783"/>
        <dbReference type="ChEBI" id="CHEBI:58349"/>
        <dbReference type="ChEBI" id="CHEBI:133408"/>
    </reaction>
    <physiologicalReaction direction="right-to-left" evidence="32">
        <dbReference type="Rhea" id="RHEA:50586"/>
    </physiologicalReaction>
</comment>
<keyword evidence="11" id="KW-0521">NADP</keyword>
<evidence type="ECO:0000256" key="17">
    <source>
        <dbReference type="ARBA" id="ARBA00032255"/>
    </source>
</evidence>
<evidence type="ECO:0000256" key="10">
    <source>
        <dbReference type="ARBA" id="ARBA00022832"/>
    </source>
</evidence>
<evidence type="ECO:0000256" key="24">
    <source>
        <dbReference type="ARBA" id="ARBA00047878"/>
    </source>
</evidence>
<dbReference type="InterPro" id="IPR041694">
    <property type="entry name" value="ADH_N_2"/>
</dbReference>
<proteinExistence type="inferred from homology"/>
<evidence type="ECO:0000256" key="23">
    <source>
        <dbReference type="ARBA" id="ARBA00047871"/>
    </source>
</evidence>
<reference evidence="36" key="2">
    <citation type="submission" date="2022-10" db="EMBL/GenBank/DDBJ databases">
        <authorList>
            <consortium name="ENA_rothamsted_submissions"/>
            <consortium name="culmorum"/>
            <person name="King R."/>
        </authorList>
    </citation>
    <scope>NUCLEOTIDE SEQUENCE</scope>
</reference>
<dbReference type="InterPro" id="IPR020843">
    <property type="entry name" value="ER"/>
</dbReference>
<keyword evidence="12" id="KW-0007">Acetylation</keyword>
<dbReference type="InterPro" id="IPR045010">
    <property type="entry name" value="MDR_fam"/>
</dbReference>
<dbReference type="FunFam" id="3.40.50.720:FF:000121">
    <property type="entry name" value="Prostaglandin reductase 2"/>
    <property type="match status" value="1"/>
</dbReference>
<comment type="catalytic activity">
    <reaction evidence="30">
        <text>6-trans-leukotriene B4 + NADP(+) = 12-oxo-(5S)-hydroxy-(6E,8E,10E,14Z)-eicosatetraenoate + NADPH + H(+)</text>
        <dbReference type="Rhea" id="RHEA:51204"/>
        <dbReference type="ChEBI" id="CHEBI:15378"/>
        <dbReference type="ChEBI" id="CHEBI:57783"/>
        <dbReference type="ChEBI" id="CHEBI:58349"/>
        <dbReference type="ChEBI" id="CHEBI:90723"/>
        <dbReference type="ChEBI" id="CHEBI:133974"/>
    </reaction>
    <physiologicalReaction direction="left-to-right" evidence="30">
        <dbReference type="Rhea" id="RHEA:51205"/>
    </physiologicalReaction>
</comment>
<comment type="catalytic activity">
    <reaction evidence="22">
        <text>pentan-2-one + NADP(+) = (E)-pent-3-en-2-one + NADPH + H(+)</text>
        <dbReference type="Rhea" id="RHEA:50788"/>
        <dbReference type="ChEBI" id="CHEBI:15378"/>
        <dbReference type="ChEBI" id="CHEBI:16472"/>
        <dbReference type="ChEBI" id="CHEBI:57783"/>
        <dbReference type="ChEBI" id="CHEBI:58349"/>
        <dbReference type="ChEBI" id="CHEBI:145276"/>
    </reaction>
    <physiologicalReaction direction="right-to-left" evidence="22">
        <dbReference type="Rhea" id="RHEA:50790"/>
    </physiologicalReaction>
</comment>
<keyword evidence="37" id="KW-1185">Reference proteome</keyword>
<dbReference type="AlphaFoldDB" id="A0A9N9R0E8"/>
<evidence type="ECO:0000256" key="31">
    <source>
        <dbReference type="ARBA" id="ARBA00049068"/>
    </source>
</evidence>
<comment type="catalytic activity">
    <reaction evidence="24">
        <text>13,14-dihydro-15-oxo-prostaglandin F1alpha + NADP(+) = 15-oxoprostaglandin F1alpha + NADPH + H(+)</text>
        <dbReference type="Rhea" id="RHEA:50592"/>
        <dbReference type="ChEBI" id="CHEBI:15378"/>
        <dbReference type="ChEBI" id="CHEBI:57783"/>
        <dbReference type="ChEBI" id="CHEBI:58349"/>
        <dbReference type="ChEBI" id="CHEBI:79072"/>
        <dbReference type="ChEBI" id="CHEBI:133411"/>
    </reaction>
    <physiologicalReaction direction="right-to-left" evidence="24">
        <dbReference type="Rhea" id="RHEA:50594"/>
    </physiologicalReaction>
</comment>
<evidence type="ECO:0000256" key="9">
    <source>
        <dbReference type="ARBA" id="ARBA00022553"/>
    </source>
</evidence>
<evidence type="ECO:0000256" key="32">
    <source>
        <dbReference type="ARBA" id="ARBA00049070"/>
    </source>
</evidence>
<evidence type="ECO:0000256" key="27">
    <source>
        <dbReference type="ARBA" id="ARBA00048290"/>
    </source>
</evidence>
<keyword evidence="7" id="KW-0963">Cytoplasm</keyword>
<comment type="catalytic activity">
    <reaction evidence="27">
        <text>13,14-dihydro-15-oxo-PGF2alpha + NADP(+) = 15-oxoprostaglandin F2alpha + NADPH + H(+)</text>
        <dbReference type="Rhea" id="RHEA:50588"/>
        <dbReference type="ChEBI" id="CHEBI:15378"/>
        <dbReference type="ChEBI" id="CHEBI:57783"/>
        <dbReference type="ChEBI" id="CHEBI:58349"/>
        <dbReference type="ChEBI" id="CHEBI:133374"/>
        <dbReference type="ChEBI" id="CHEBI:133409"/>
    </reaction>
    <physiologicalReaction direction="right-to-left" evidence="27">
        <dbReference type="Rhea" id="RHEA:50590"/>
    </physiologicalReaction>
</comment>
<dbReference type="EC" id="1.3.1.74" evidence="5"/>
<evidence type="ECO:0000256" key="30">
    <source>
        <dbReference type="ARBA" id="ARBA00048953"/>
    </source>
</evidence>
<evidence type="ECO:0000256" key="3">
    <source>
        <dbReference type="ARBA" id="ARBA00011852"/>
    </source>
</evidence>
<evidence type="ECO:0000256" key="6">
    <source>
        <dbReference type="ARBA" id="ARBA00020651"/>
    </source>
</evidence>
<comment type="subcellular location">
    <subcellularLocation>
        <location evidence="1">Cytoplasm</location>
    </subcellularLocation>
</comment>
<dbReference type="Pfam" id="PF00107">
    <property type="entry name" value="ADH_zinc_N"/>
    <property type="match status" value="1"/>
</dbReference>
<comment type="catalytic activity">
    <reaction evidence="33">
        <text>an n-alkanal + NADP(+) = an alk-2-enal + NADPH + H(+)</text>
        <dbReference type="Rhea" id="RHEA:13737"/>
        <dbReference type="ChEBI" id="CHEBI:12834"/>
        <dbReference type="ChEBI" id="CHEBI:13757"/>
        <dbReference type="ChEBI" id="CHEBI:15378"/>
        <dbReference type="ChEBI" id="CHEBI:57783"/>
        <dbReference type="ChEBI" id="CHEBI:58349"/>
        <dbReference type="EC" id="1.3.1.74"/>
    </reaction>
    <physiologicalReaction direction="right-to-left" evidence="33">
        <dbReference type="Rhea" id="RHEA:13739"/>
    </physiologicalReaction>
</comment>
<gene>
    <name evidence="36" type="ORF">DIATSA_LOCUS4765</name>
</gene>
<evidence type="ECO:0000256" key="18">
    <source>
        <dbReference type="ARBA" id="ARBA00032297"/>
    </source>
</evidence>
<evidence type="ECO:0000256" key="4">
    <source>
        <dbReference type="ARBA" id="ARBA00011981"/>
    </source>
</evidence>
<dbReference type="InterPro" id="IPR036291">
    <property type="entry name" value="NAD(P)-bd_dom_sf"/>
</dbReference>
<evidence type="ECO:0000256" key="5">
    <source>
        <dbReference type="ARBA" id="ARBA00012410"/>
    </source>
</evidence>
<dbReference type="Gene3D" id="3.40.50.720">
    <property type="entry name" value="NAD(P)-binding Rossmann-like Domain"/>
    <property type="match status" value="1"/>
</dbReference>
<dbReference type="InterPro" id="IPR014190">
    <property type="entry name" value="PTGR1"/>
</dbReference>
<keyword evidence="8" id="KW-0644">Prostaglandin metabolism</keyword>
<comment type="catalytic activity">
    <reaction evidence="34">
        <text>hexanal + NADP(+) = (E)-hex-2-enal + NADPH + H(+)</text>
        <dbReference type="Rhea" id="RHEA:50776"/>
        <dbReference type="ChEBI" id="CHEBI:15378"/>
        <dbReference type="ChEBI" id="CHEBI:28913"/>
        <dbReference type="ChEBI" id="CHEBI:57783"/>
        <dbReference type="ChEBI" id="CHEBI:58349"/>
        <dbReference type="ChEBI" id="CHEBI:88528"/>
    </reaction>
    <physiologicalReaction direction="right-to-left" evidence="34">
        <dbReference type="Rhea" id="RHEA:50778"/>
    </physiologicalReaction>
</comment>
<dbReference type="Gene3D" id="3.90.180.10">
    <property type="entry name" value="Medium-chain alcohol dehydrogenases, catalytic domain"/>
    <property type="match status" value="1"/>
</dbReference>
<dbReference type="InterPro" id="IPR011032">
    <property type="entry name" value="GroES-like_sf"/>
</dbReference>
<evidence type="ECO:0000256" key="2">
    <source>
        <dbReference type="ARBA" id="ARBA00010460"/>
    </source>
</evidence>
<comment type="similarity">
    <text evidence="2">Belongs to the NADP-dependent oxidoreductase L4BD family.</text>
</comment>
<dbReference type="GO" id="GO:0006693">
    <property type="term" value="P:prostaglandin metabolic process"/>
    <property type="evidence" value="ECO:0007669"/>
    <property type="project" value="UniProtKB-KW"/>
</dbReference>
<evidence type="ECO:0000256" key="7">
    <source>
        <dbReference type="ARBA" id="ARBA00022490"/>
    </source>
</evidence>
<evidence type="ECO:0000256" key="22">
    <source>
        <dbReference type="ARBA" id="ARBA00047742"/>
    </source>
</evidence>
<dbReference type="SUPFAM" id="SSF50129">
    <property type="entry name" value="GroES-like"/>
    <property type="match status" value="2"/>
</dbReference>
<name>A0A9N9R0E8_9NEOP</name>
<dbReference type="Proteomes" id="UP001153714">
    <property type="component" value="Chromosome 16"/>
</dbReference>
<comment type="catalytic activity">
    <reaction evidence="20">
        <text>octanal + NADP(+) = (2E)-octenal + NADPH + H(+)</text>
        <dbReference type="Rhea" id="RHEA:50780"/>
        <dbReference type="ChEBI" id="CHEBI:15378"/>
        <dbReference type="ChEBI" id="CHEBI:17935"/>
        <dbReference type="ChEBI" id="CHEBI:57783"/>
        <dbReference type="ChEBI" id="CHEBI:58349"/>
        <dbReference type="ChEBI" id="CHEBI:61748"/>
    </reaction>
    <physiologicalReaction direction="right-to-left" evidence="20">
        <dbReference type="Rhea" id="RHEA:50782"/>
    </physiologicalReaction>
</comment>
<evidence type="ECO:0000256" key="11">
    <source>
        <dbReference type="ARBA" id="ARBA00022857"/>
    </source>
</evidence>
<dbReference type="SUPFAM" id="SSF51735">
    <property type="entry name" value="NAD(P)-binding Rossmann-fold domains"/>
    <property type="match status" value="1"/>
</dbReference>
<accession>A0A9N9R0E8</accession>
<evidence type="ECO:0000256" key="8">
    <source>
        <dbReference type="ARBA" id="ARBA00022501"/>
    </source>
</evidence>
<evidence type="ECO:0000256" key="12">
    <source>
        <dbReference type="ARBA" id="ARBA00022990"/>
    </source>
</evidence>
<dbReference type="Pfam" id="PF16884">
    <property type="entry name" value="ADH_N_2"/>
    <property type="match status" value="1"/>
</dbReference>
<comment type="subunit">
    <text evidence="3">Monomer or homodimer.</text>
</comment>
<comment type="catalytic activity">
    <reaction evidence="31">
        <text>(5S,12S)-dihydroxy-(6E,10E,12E,14Z)-eicosatetraenoate + NADP(+) = 12-oxo-(5S)-hydroxy-(6E,8E,10E,14Z)-eicosatetraenoate + NADPH + H(+)</text>
        <dbReference type="Rhea" id="RHEA:51212"/>
        <dbReference type="ChEBI" id="CHEBI:15378"/>
        <dbReference type="ChEBI" id="CHEBI:57783"/>
        <dbReference type="ChEBI" id="CHEBI:58349"/>
        <dbReference type="ChEBI" id="CHEBI:133974"/>
        <dbReference type="ChEBI" id="CHEBI:133975"/>
    </reaction>
    <physiologicalReaction direction="left-to-right" evidence="31">
        <dbReference type="Rhea" id="RHEA:51213"/>
    </physiologicalReaction>
</comment>
<dbReference type="SMART" id="SM00829">
    <property type="entry name" value="PKS_ER"/>
    <property type="match status" value="1"/>
</dbReference>
<organism evidence="36 37">
    <name type="scientific">Diatraea saccharalis</name>
    <name type="common">sugarcane borer</name>
    <dbReference type="NCBI Taxonomy" id="40085"/>
    <lineage>
        <taxon>Eukaryota</taxon>
        <taxon>Metazoa</taxon>
        <taxon>Ecdysozoa</taxon>
        <taxon>Arthropoda</taxon>
        <taxon>Hexapoda</taxon>
        <taxon>Insecta</taxon>
        <taxon>Pterygota</taxon>
        <taxon>Neoptera</taxon>
        <taxon>Endopterygota</taxon>
        <taxon>Lepidoptera</taxon>
        <taxon>Glossata</taxon>
        <taxon>Ditrysia</taxon>
        <taxon>Pyraloidea</taxon>
        <taxon>Crambidae</taxon>
        <taxon>Crambinae</taxon>
        <taxon>Diatraea</taxon>
    </lineage>
</organism>
<evidence type="ECO:0000256" key="29">
    <source>
        <dbReference type="ARBA" id="ARBA00048591"/>
    </source>
</evidence>
<evidence type="ECO:0000256" key="13">
    <source>
        <dbReference type="ARBA" id="ARBA00023002"/>
    </source>
</evidence>
<dbReference type="GO" id="GO:0032440">
    <property type="term" value="F:2-alkenal reductase [NAD(P)H] activity"/>
    <property type="evidence" value="ECO:0007669"/>
    <property type="project" value="UniProtKB-EC"/>
</dbReference>
<evidence type="ECO:0000256" key="26">
    <source>
        <dbReference type="ARBA" id="ARBA00048066"/>
    </source>
</evidence>
<dbReference type="EC" id="1.3.1.48" evidence="4"/>
<keyword evidence="13" id="KW-0560">Oxidoreductase</keyword>
<evidence type="ECO:0000256" key="25">
    <source>
        <dbReference type="ARBA" id="ARBA00047903"/>
    </source>
</evidence>
<dbReference type="GO" id="GO:0005737">
    <property type="term" value="C:cytoplasm"/>
    <property type="evidence" value="ECO:0007669"/>
    <property type="project" value="UniProtKB-SubCell"/>
</dbReference>
<evidence type="ECO:0000259" key="35">
    <source>
        <dbReference type="SMART" id="SM00829"/>
    </source>
</evidence>
<evidence type="ECO:0000256" key="1">
    <source>
        <dbReference type="ARBA" id="ARBA00004496"/>
    </source>
</evidence>
<keyword evidence="14" id="KW-0443">Lipid metabolism</keyword>
<evidence type="ECO:0000256" key="21">
    <source>
        <dbReference type="ARBA" id="ARBA00047617"/>
    </source>
</evidence>
<keyword evidence="15" id="KW-0379">Hydroxylation</keyword>
<evidence type="ECO:0000256" key="19">
    <source>
        <dbReference type="ARBA" id="ARBA00033119"/>
    </source>
</evidence>
<evidence type="ECO:0000256" key="28">
    <source>
        <dbReference type="ARBA" id="ARBA00048387"/>
    </source>
</evidence>
<dbReference type="OrthoDB" id="809632at2759"/>
<dbReference type="PANTHER" id="PTHR43205">
    <property type="entry name" value="PROSTAGLANDIN REDUCTASE"/>
    <property type="match status" value="1"/>
</dbReference>
<evidence type="ECO:0000256" key="14">
    <source>
        <dbReference type="ARBA" id="ARBA00023098"/>
    </source>
</evidence>
<comment type="catalytic activity">
    <reaction evidence="21">
        <text>decanal + NADP(+) = (2E)-decenal + NADPH + H(+)</text>
        <dbReference type="Rhea" id="RHEA:50612"/>
        <dbReference type="ChEBI" id="CHEBI:15378"/>
        <dbReference type="ChEBI" id="CHEBI:31457"/>
        <dbReference type="ChEBI" id="CHEBI:57783"/>
        <dbReference type="ChEBI" id="CHEBI:58349"/>
        <dbReference type="ChEBI" id="CHEBI:133455"/>
    </reaction>
    <physiologicalReaction direction="right-to-left" evidence="21">
        <dbReference type="Rhea" id="RHEA:50614"/>
    </physiologicalReaction>
</comment>
<comment type="catalytic activity">
    <reaction evidence="25">
        <text>dodecanal + NADP(+) = (2E)-dodecenal + NADPH + H(+)</text>
        <dbReference type="Rhea" id="RHEA:50784"/>
        <dbReference type="ChEBI" id="CHEBI:15378"/>
        <dbReference type="ChEBI" id="CHEBI:27836"/>
        <dbReference type="ChEBI" id="CHEBI:57783"/>
        <dbReference type="ChEBI" id="CHEBI:58349"/>
        <dbReference type="ChEBI" id="CHEBI:133741"/>
    </reaction>
    <physiologicalReaction direction="right-to-left" evidence="25">
        <dbReference type="Rhea" id="RHEA:50786"/>
    </physiologicalReaction>
</comment>
<reference evidence="36" key="1">
    <citation type="submission" date="2021-12" db="EMBL/GenBank/DDBJ databases">
        <authorList>
            <person name="King R."/>
        </authorList>
    </citation>
    <scope>NUCLEOTIDE SEQUENCE</scope>
</reference>
<comment type="catalytic activity">
    <reaction evidence="23">
        <text>leukotriene B4 + NADP(+) = 12-oxo-leukotriene B4 + NADPH + H(+)</text>
        <dbReference type="Rhea" id="RHEA:50608"/>
        <dbReference type="ChEBI" id="CHEBI:15378"/>
        <dbReference type="ChEBI" id="CHEBI:57461"/>
        <dbReference type="ChEBI" id="CHEBI:57783"/>
        <dbReference type="ChEBI" id="CHEBI:58349"/>
        <dbReference type="ChEBI" id="CHEBI:133309"/>
    </reaction>
    <physiologicalReaction direction="left-to-right" evidence="23">
        <dbReference type="Rhea" id="RHEA:50609"/>
    </physiologicalReaction>
</comment>
<protein>
    <recommendedName>
        <fullName evidence="6">Prostaglandin reductase 1</fullName>
        <ecNumber evidence="4">1.3.1.48</ecNumber>
        <ecNumber evidence="5">1.3.1.74</ecNumber>
    </recommendedName>
    <alternativeName>
        <fullName evidence="19">15-oxoprostaglandin 13-reductase</fullName>
    </alternativeName>
    <alternativeName>
        <fullName evidence="17">Dithiolethione-inducible gene 1 protein</fullName>
    </alternativeName>
    <alternativeName>
        <fullName evidence="16">Leukotriene B4 12-hydroxydehydrogenase</fullName>
    </alternativeName>
    <alternativeName>
        <fullName evidence="18">NAD(P)H-dependent alkenal/one oxidoreductase</fullName>
    </alternativeName>
</protein>
<dbReference type="CDD" id="cd08294">
    <property type="entry name" value="leukotriene_B4_DH_like"/>
    <property type="match status" value="1"/>
</dbReference>
<evidence type="ECO:0000256" key="20">
    <source>
        <dbReference type="ARBA" id="ARBA00047461"/>
    </source>
</evidence>
<dbReference type="GO" id="GO:0047522">
    <property type="term" value="F:15-oxoprostaglandin 13-reductase [NAD(P)+] activity"/>
    <property type="evidence" value="ECO:0007669"/>
    <property type="project" value="UniProtKB-EC"/>
</dbReference>
<comment type="catalytic activity">
    <reaction evidence="28">
        <text>4-hydroxynonanal + NADP(+) = (E)-4-hydroxynon-2-enal + NADPH + H(+)</text>
        <dbReference type="Rhea" id="RHEA:64736"/>
        <dbReference type="ChEBI" id="CHEBI:15378"/>
        <dbReference type="ChEBI" id="CHEBI:57783"/>
        <dbReference type="ChEBI" id="CHEBI:58349"/>
        <dbReference type="ChEBI" id="CHEBI:58968"/>
        <dbReference type="ChEBI" id="CHEBI:156112"/>
    </reaction>
    <physiologicalReaction direction="right-to-left" evidence="28">
        <dbReference type="Rhea" id="RHEA:64738"/>
    </physiologicalReaction>
</comment>
<dbReference type="EMBL" id="OU893347">
    <property type="protein sequence ID" value="CAG9786835.1"/>
    <property type="molecule type" value="Genomic_DNA"/>
</dbReference>
<feature type="domain" description="Enoyl reductase (ER)" evidence="35">
    <location>
        <begin position="15"/>
        <end position="334"/>
    </location>
</feature>
<evidence type="ECO:0000256" key="34">
    <source>
        <dbReference type="ARBA" id="ARBA00049368"/>
    </source>
</evidence>
<evidence type="ECO:0000256" key="15">
    <source>
        <dbReference type="ARBA" id="ARBA00023278"/>
    </source>
</evidence>
<dbReference type="PANTHER" id="PTHR43205:SF7">
    <property type="entry name" value="PROSTAGLANDIN REDUCTASE 1"/>
    <property type="match status" value="1"/>
</dbReference>
<evidence type="ECO:0000313" key="36">
    <source>
        <dbReference type="EMBL" id="CAG9786835.1"/>
    </source>
</evidence>
<keyword evidence="10" id="KW-0276">Fatty acid metabolism</keyword>
<evidence type="ECO:0000256" key="16">
    <source>
        <dbReference type="ARBA" id="ARBA00031851"/>
    </source>
</evidence>
<comment type="catalytic activity">
    <reaction evidence="29">
        <text>20-hydroxy-leukotriene B4 + NADP(+) = 12-oxo-20-hydroxy-leukotriene B4 + NADPH + H(+)</text>
        <dbReference type="Rhea" id="RHEA:51208"/>
        <dbReference type="ChEBI" id="CHEBI:15378"/>
        <dbReference type="ChEBI" id="CHEBI:57460"/>
        <dbReference type="ChEBI" id="CHEBI:57783"/>
        <dbReference type="ChEBI" id="CHEBI:58349"/>
        <dbReference type="ChEBI" id="CHEBI:133346"/>
    </reaction>
    <physiologicalReaction direction="left-to-right" evidence="29">
        <dbReference type="Rhea" id="RHEA:51209"/>
    </physiologicalReaction>
</comment>
<comment type="catalytic activity">
    <reaction evidence="26">
        <text>nonan-2-one + NADP(+) = (3E)-nonen-2-one + NADPH + H(+)</text>
        <dbReference type="Rhea" id="RHEA:50616"/>
        <dbReference type="ChEBI" id="CHEBI:15378"/>
        <dbReference type="ChEBI" id="CHEBI:57783"/>
        <dbReference type="ChEBI" id="CHEBI:58349"/>
        <dbReference type="ChEBI" id="CHEBI:77927"/>
        <dbReference type="ChEBI" id="CHEBI:133457"/>
    </reaction>
    <physiologicalReaction direction="right-to-left" evidence="26">
        <dbReference type="Rhea" id="RHEA:50618"/>
    </physiologicalReaction>
</comment>
<keyword evidence="9" id="KW-0597">Phosphoprotein</keyword>
<evidence type="ECO:0000256" key="33">
    <source>
        <dbReference type="ARBA" id="ARBA00049179"/>
    </source>
</evidence>
<sequence>MVVAKKYVVLAPFVGDPKRSDFQIEEEILPELKEDEFLAEAAYLSVDPYQRVKLGDIYPCDMIGGQIAKIIESKNSAYPVGTWVMGHFGWRTYTVVHPDDEKFCAQKPFLYALPDFESLPVSLGLGVCGRVGNTAYFGLTEICKPKPAETIVISGAAGAVGSHVGQIAKALGCRTIGFAGTDEKCNWLVNELGFDAAGNYKTVNIADYLKENAPHGVDCYFDNVGGEISSQIMSKMNSYGRVAVCGSISSYNETDPEKRKATSVQIYIVGKQLKIEGFQVNRFADRTMEGVLQNLQWVKKGQLKYKEHIYDGFETAVDAFLGLFTGDNIGKALVKL</sequence>
<dbReference type="InterPro" id="IPR013149">
    <property type="entry name" value="ADH-like_C"/>
</dbReference>